<reference evidence="10 11" key="1">
    <citation type="submission" date="2016-10" db="EMBL/GenBank/DDBJ databases">
        <authorList>
            <person name="de Groot N.N."/>
        </authorList>
    </citation>
    <scope>NUCLEOTIDE SEQUENCE [LARGE SCALE GENOMIC DNA]</scope>
    <source>
        <strain evidence="10 11">AB35.6</strain>
    </source>
</reference>
<dbReference type="EMBL" id="FNSD01000001">
    <property type="protein sequence ID" value="SEB62537.1"/>
    <property type="molecule type" value="Genomic_DNA"/>
</dbReference>
<evidence type="ECO:0000256" key="4">
    <source>
        <dbReference type="ARBA" id="ARBA00022692"/>
    </source>
</evidence>
<keyword evidence="3" id="KW-1003">Cell membrane</keyword>
<keyword evidence="6" id="KW-0406">Ion transport</keyword>
<name>A0A1H4KVK1_9BACT</name>
<evidence type="ECO:0000256" key="9">
    <source>
        <dbReference type="SAM" id="Phobius"/>
    </source>
</evidence>
<dbReference type="GO" id="GO:0005886">
    <property type="term" value="C:plasma membrane"/>
    <property type="evidence" value="ECO:0007669"/>
    <property type="project" value="UniProtKB-SubCell"/>
</dbReference>
<evidence type="ECO:0000313" key="10">
    <source>
        <dbReference type="EMBL" id="SEB62537.1"/>
    </source>
</evidence>
<dbReference type="Pfam" id="PF25539">
    <property type="entry name" value="Bestrophin_2"/>
    <property type="match status" value="1"/>
</dbReference>
<feature type="transmembrane region" description="Helical" evidence="9">
    <location>
        <begin position="48"/>
        <end position="70"/>
    </location>
</feature>
<evidence type="ECO:0000256" key="7">
    <source>
        <dbReference type="ARBA" id="ARBA00023136"/>
    </source>
</evidence>
<dbReference type="InterPro" id="IPR044669">
    <property type="entry name" value="YneE/VCCN1/2-like"/>
</dbReference>
<feature type="transmembrane region" description="Helical" evidence="9">
    <location>
        <begin position="20"/>
        <end position="42"/>
    </location>
</feature>
<dbReference type="Proteomes" id="UP000182409">
    <property type="component" value="Unassembled WGS sequence"/>
</dbReference>
<evidence type="ECO:0000256" key="8">
    <source>
        <dbReference type="ARBA" id="ARBA00034708"/>
    </source>
</evidence>
<evidence type="ECO:0000256" key="2">
    <source>
        <dbReference type="ARBA" id="ARBA00022448"/>
    </source>
</evidence>
<evidence type="ECO:0000256" key="1">
    <source>
        <dbReference type="ARBA" id="ARBA00004651"/>
    </source>
</evidence>
<organism evidence="10 11">
    <name type="scientific">Terriglobus roseus</name>
    <dbReference type="NCBI Taxonomy" id="392734"/>
    <lineage>
        <taxon>Bacteria</taxon>
        <taxon>Pseudomonadati</taxon>
        <taxon>Acidobacteriota</taxon>
        <taxon>Terriglobia</taxon>
        <taxon>Terriglobales</taxon>
        <taxon>Acidobacteriaceae</taxon>
        <taxon>Terriglobus</taxon>
    </lineage>
</organism>
<proteinExistence type="inferred from homology"/>
<keyword evidence="2" id="KW-0813">Transport</keyword>
<dbReference type="GO" id="GO:0005254">
    <property type="term" value="F:chloride channel activity"/>
    <property type="evidence" value="ECO:0007669"/>
    <property type="project" value="InterPro"/>
</dbReference>
<evidence type="ECO:0000256" key="3">
    <source>
        <dbReference type="ARBA" id="ARBA00022475"/>
    </source>
</evidence>
<sequence length="302" mass="33693">MIVRPRPRGWELFGIWRLSILSRIWPLILVEAVFSAGVVLAADRFPALFRTFNVAPFTLLGIALSIFLGFRNSACYDRWWEARRQLGALIGEMRSFARLLIATPGGDRARRVRVVKRAIGFVYALMAHLRGAAMPREVAFYAPEDDSLRSARNVPDAMLRNIAMETGAMLAEGEFGELLYGTFDERLTSFAAMQVACERIKGTPTPFPYTLLLHRTAYAFCFLLPFGLVGTLRYATPVFCAVVAYAFFGLDALGDELQEPFGDTLNALPLTAMARTVEISLLETIGEREIPEAMEPVRSVLQ</sequence>
<keyword evidence="5 9" id="KW-1133">Transmembrane helix</keyword>
<dbReference type="PANTHER" id="PTHR33281">
    <property type="entry name" value="UPF0187 PROTEIN YNEE"/>
    <property type="match status" value="1"/>
</dbReference>
<keyword evidence="4 9" id="KW-0812">Transmembrane</keyword>
<dbReference type="OrthoDB" id="445589at2"/>
<evidence type="ECO:0000256" key="6">
    <source>
        <dbReference type="ARBA" id="ARBA00023065"/>
    </source>
</evidence>
<evidence type="ECO:0000256" key="5">
    <source>
        <dbReference type="ARBA" id="ARBA00022989"/>
    </source>
</evidence>
<evidence type="ECO:0000313" key="11">
    <source>
        <dbReference type="Proteomes" id="UP000182409"/>
    </source>
</evidence>
<dbReference type="PANTHER" id="PTHR33281:SF19">
    <property type="entry name" value="VOLTAGE-DEPENDENT ANION CHANNEL-FORMING PROTEIN YNEE"/>
    <property type="match status" value="1"/>
</dbReference>
<protein>
    <submittedName>
        <fullName evidence="10">Putative membrane protein</fullName>
    </submittedName>
</protein>
<keyword evidence="7 9" id="KW-0472">Membrane</keyword>
<accession>A0A1H4KVK1</accession>
<feature type="transmembrane region" description="Helical" evidence="9">
    <location>
        <begin position="234"/>
        <end position="253"/>
    </location>
</feature>
<comment type="subcellular location">
    <subcellularLocation>
        <location evidence="1">Cell membrane</location>
        <topology evidence="1">Multi-pass membrane protein</topology>
    </subcellularLocation>
</comment>
<comment type="similarity">
    <text evidence="8">Belongs to the anion channel-forming bestrophin (TC 1.A.46) family.</text>
</comment>
<dbReference type="RefSeq" id="WP_074652912.1">
    <property type="nucleotide sequence ID" value="NZ_FNSD01000001.1"/>
</dbReference>
<dbReference type="AlphaFoldDB" id="A0A1H4KVK1"/>
<gene>
    <name evidence="10" type="ORF">SAMN05443244_1373</name>
</gene>